<feature type="compositionally biased region" description="Acidic residues" evidence="1">
    <location>
        <begin position="42"/>
        <end position="54"/>
    </location>
</feature>
<dbReference type="OrthoDB" id="1930572at2759"/>
<dbReference type="GeneID" id="104605883"/>
<protein>
    <submittedName>
        <fullName evidence="3">Uncharacterized protein LOC104605883</fullName>
    </submittedName>
</protein>
<dbReference type="FunCoup" id="A0A1U8AZZ1">
    <property type="interactions" value="322"/>
</dbReference>
<dbReference type="AlphaFoldDB" id="A0A1U8AZZ1"/>
<organism evidence="2 3">
    <name type="scientific">Nelumbo nucifera</name>
    <name type="common">Sacred lotus</name>
    <dbReference type="NCBI Taxonomy" id="4432"/>
    <lineage>
        <taxon>Eukaryota</taxon>
        <taxon>Viridiplantae</taxon>
        <taxon>Streptophyta</taxon>
        <taxon>Embryophyta</taxon>
        <taxon>Tracheophyta</taxon>
        <taxon>Spermatophyta</taxon>
        <taxon>Magnoliopsida</taxon>
        <taxon>Proteales</taxon>
        <taxon>Nelumbonaceae</taxon>
        <taxon>Nelumbo</taxon>
    </lineage>
</organism>
<dbReference type="Proteomes" id="UP000189703">
    <property type="component" value="Unplaced"/>
</dbReference>
<proteinExistence type="predicted"/>
<reference evidence="3" key="1">
    <citation type="submission" date="2025-08" db="UniProtKB">
        <authorList>
            <consortium name="RefSeq"/>
        </authorList>
    </citation>
    <scope>IDENTIFICATION</scope>
</reference>
<dbReference type="eggNOG" id="ENOG502RXH3">
    <property type="taxonomic scope" value="Eukaryota"/>
</dbReference>
<name>A0A1U8AZZ1_NELNU</name>
<dbReference type="PANTHER" id="PTHR36324">
    <property type="entry name" value="OS09G0460100 PROTEIN"/>
    <property type="match status" value="1"/>
</dbReference>
<dbReference type="OMA" id="EAFSNCH"/>
<gene>
    <name evidence="3" type="primary">LOC104605883</name>
</gene>
<evidence type="ECO:0000313" key="3">
    <source>
        <dbReference type="RefSeq" id="XP_010269123.1"/>
    </source>
</evidence>
<sequence>MIFLAHEESKNTSKRCRFIASALKDALSHCHTLHGRSSSSSLEEEEDEYPSGDIDEEQEVIVLEIRSRAMEAKMKRKGRRMTESLCWAVSSSTGELFMAPYPKDMQHVEDDNKVEDNDEMETFFSAESCFSRCSSASREVLFSAGSCFSRCSSMMSKVDFGEARRRSIIQEFCHCEGWPFGLCRKAVLLPPLPRSPSESWSWHKGNRIVIVKTH</sequence>
<feature type="region of interest" description="Disordered" evidence="1">
    <location>
        <begin position="33"/>
        <end position="54"/>
    </location>
</feature>
<evidence type="ECO:0000256" key="1">
    <source>
        <dbReference type="SAM" id="MobiDB-lite"/>
    </source>
</evidence>
<accession>A0A1U8AZZ1</accession>
<dbReference type="PANTHER" id="PTHR36324:SF1">
    <property type="entry name" value="OS09G0460100 PROTEIN"/>
    <property type="match status" value="1"/>
</dbReference>
<evidence type="ECO:0000313" key="2">
    <source>
        <dbReference type="Proteomes" id="UP000189703"/>
    </source>
</evidence>
<keyword evidence="2" id="KW-1185">Reference proteome</keyword>
<dbReference type="KEGG" id="nnu:104605883"/>
<dbReference type="RefSeq" id="XP_010269123.1">
    <property type="nucleotide sequence ID" value="XM_010270821.2"/>
</dbReference>